<evidence type="ECO:0000313" key="2">
    <source>
        <dbReference type="Proteomes" id="UP000078582"/>
    </source>
</evidence>
<dbReference type="SUPFAM" id="SSF51735">
    <property type="entry name" value="NAD(P)-binding Rossmann-fold domains"/>
    <property type="match status" value="1"/>
</dbReference>
<dbReference type="InterPro" id="IPR036291">
    <property type="entry name" value="NAD(P)-bd_dom_sf"/>
</dbReference>
<dbReference type="Proteomes" id="UP000078582">
    <property type="component" value="Chromosome"/>
</dbReference>
<dbReference type="GeneID" id="42982648"/>
<dbReference type="PANTHER" id="PTHR43128:SF16">
    <property type="entry name" value="L-LACTATE DEHYDROGENASE"/>
    <property type="match status" value="1"/>
</dbReference>
<name>A0A192H4H8_9LACO</name>
<dbReference type="KEGG" id="lbt:AYR52_05275"/>
<protein>
    <submittedName>
        <fullName evidence="1">Lactate dehydrogenase</fullName>
    </submittedName>
</protein>
<dbReference type="AlphaFoldDB" id="A0A192H4H8"/>
<dbReference type="SUPFAM" id="SSF56327">
    <property type="entry name" value="LDH C-terminal domain-like"/>
    <property type="match status" value="1"/>
</dbReference>
<dbReference type="Gene3D" id="3.90.110.10">
    <property type="entry name" value="Lactate dehydrogenase/glycoside hydrolase, family 4, C-terminal"/>
    <property type="match status" value="1"/>
</dbReference>
<dbReference type="GO" id="GO:0006089">
    <property type="term" value="P:lactate metabolic process"/>
    <property type="evidence" value="ECO:0007669"/>
    <property type="project" value="TreeGrafter"/>
</dbReference>
<gene>
    <name evidence="1" type="ORF">AYR53_10300</name>
</gene>
<evidence type="ECO:0000313" key="1">
    <source>
        <dbReference type="EMBL" id="ANK63117.1"/>
    </source>
</evidence>
<dbReference type="GO" id="GO:0004459">
    <property type="term" value="F:L-lactate dehydrogenase (NAD+) activity"/>
    <property type="evidence" value="ECO:0007669"/>
    <property type="project" value="TreeGrafter"/>
</dbReference>
<sequence>MKKRIVVCGGMNSVYETVFSCLLANFPIEIALIKDDLFDQATFDQLASAADLQTHVDLISGDASLLKTADLLILTDIMPQQEKQSKADYVAAALPHFRALIGTAMSQGFAGKLCLLQTYDDIFTYLAWKFSGLPKANIFGLGTFTDTLILERLLQKRLRVGRHDVRAYVVGNSDHKIIAWSRAYLGASPLLSLVASDTTDFDTDQMQQLEQQLTLIADSKQMATQTLSLQLVIRALFFEDGLISTFTALHHFDDKQQVAYSTPIYLSDAGVRMLTTVSLAEDEASELTAVKQATRDFLTKIETGQIGA</sequence>
<dbReference type="InterPro" id="IPR015955">
    <property type="entry name" value="Lactate_DH/Glyco_Ohase_4_C"/>
</dbReference>
<dbReference type="EMBL" id="CP014873">
    <property type="protein sequence ID" value="ANK63117.1"/>
    <property type="molecule type" value="Genomic_DNA"/>
</dbReference>
<dbReference type="RefSeq" id="WP_068224788.1">
    <property type="nucleotide sequence ID" value="NZ_CP014623.1"/>
</dbReference>
<dbReference type="Gene3D" id="3.40.50.720">
    <property type="entry name" value="NAD(P)-binding Rossmann-like Domain"/>
    <property type="match status" value="1"/>
</dbReference>
<accession>A0A192H4H8</accession>
<keyword evidence="2" id="KW-1185">Reference proteome</keyword>
<dbReference type="STRING" id="375175.AYR53_10300"/>
<organism evidence="1 2">
    <name type="scientific">Loigolactobacillus backii</name>
    <dbReference type="NCBI Taxonomy" id="375175"/>
    <lineage>
        <taxon>Bacteria</taxon>
        <taxon>Bacillati</taxon>
        <taxon>Bacillota</taxon>
        <taxon>Bacilli</taxon>
        <taxon>Lactobacillales</taxon>
        <taxon>Lactobacillaceae</taxon>
        <taxon>Loigolactobacillus</taxon>
    </lineage>
</organism>
<dbReference type="OrthoDB" id="2318352at2"/>
<proteinExistence type="predicted"/>
<reference evidence="1 2" key="1">
    <citation type="submission" date="2016-03" db="EMBL/GenBank/DDBJ databases">
        <title>Pediococcus and Lactobacillus from brewery environment - whole genome sequencing and assembly.</title>
        <authorList>
            <person name="Behr J."/>
            <person name="Geissler A.J."/>
            <person name="Vogel R.F."/>
        </authorList>
    </citation>
    <scope>NUCLEOTIDE SEQUENCE [LARGE SCALE GENOMIC DNA]</scope>
    <source>
        <strain evidence="1 2">TMW 1.1989</strain>
    </source>
</reference>
<dbReference type="PANTHER" id="PTHR43128">
    <property type="entry name" value="L-2-HYDROXYCARBOXYLATE DEHYDROGENASE (NAD(P)(+))"/>
    <property type="match status" value="1"/>
</dbReference>